<evidence type="ECO:0000313" key="2">
    <source>
        <dbReference type="EMBL" id="ACA24840.1"/>
    </source>
</evidence>
<evidence type="ECO:0000256" key="1">
    <source>
        <dbReference type="SAM" id="Phobius"/>
    </source>
</evidence>
<sequence>MTVSIYLLFLAFVFLLAMSDFFIIADARNRFLLYIILFSLLVTFIGLRYQTGLDWLFYNNLFNGEGFSLAIEPGYYFFSYVSSFLMGYWIYQALITAVLIICLKTFFEKNTKNYLFCIGFFFLYQFIFVTETIRQIIALSIILVAYKKFYDGKKLQFHMLTILACSFHISAVIVFILIPFLKRRNIYILKILTIVGLVLAIFSVYPVDYLIQLLSLLPAGGYIEKIRWYSQDDYAGSVLTFSLVFKVFVVLLFDYRFKSIKSHGQSLINARAYDFIYTSVYLMIFMDVYLGRFGTISTRLDVYFIPCFLIALNHLINEHKQGVSRFIFFFVVMVYFTINYLSIMNGYYFEKFYSPYQNYITEFLNPGSYSDRGWDVRYYFSNKELLQ</sequence>
<keyword evidence="1" id="KW-0472">Membrane</keyword>
<feature type="transmembrane region" description="Helical" evidence="1">
    <location>
        <begin position="114"/>
        <end position="145"/>
    </location>
</feature>
<gene>
    <name evidence="2" type="primary">wzy</name>
</gene>
<feature type="transmembrane region" description="Helical" evidence="1">
    <location>
        <begin position="187"/>
        <end position="207"/>
    </location>
</feature>
<dbReference type="Pfam" id="PF14897">
    <property type="entry name" value="EpsG"/>
    <property type="match status" value="1"/>
</dbReference>
<proteinExistence type="predicted"/>
<keyword evidence="1" id="KW-1133">Transmembrane helix</keyword>
<keyword evidence="1" id="KW-0812">Transmembrane</keyword>
<feature type="transmembrane region" description="Helical" evidence="1">
    <location>
        <begin position="275"/>
        <end position="294"/>
    </location>
</feature>
<organism evidence="2">
    <name type="scientific">Shigella dysenteriae</name>
    <dbReference type="NCBI Taxonomy" id="622"/>
    <lineage>
        <taxon>Bacteria</taxon>
        <taxon>Pseudomonadati</taxon>
        <taxon>Pseudomonadota</taxon>
        <taxon>Gammaproteobacteria</taxon>
        <taxon>Enterobacterales</taxon>
        <taxon>Enterobacteriaceae</taxon>
        <taxon>Shigella</taxon>
    </lineage>
</organism>
<feature type="transmembrane region" description="Helical" evidence="1">
    <location>
        <begin position="88"/>
        <end position="107"/>
    </location>
</feature>
<feature type="transmembrane region" description="Helical" evidence="1">
    <location>
        <begin position="157"/>
        <end position="180"/>
    </location>
</feature>
<feature type="transmembrane region" description="Helical" evidence="1">
    <location>
        <begin position="31"/>
        <end position="49"/>
    </location>
</feature>
<feature type="transmembrane region" description="Helical" evidence="1">
    <location>
        <begin position="234"/>
        <end position="255"/>
    </location>
</feature>
<dbReference type="EMBL" id="EU294172">
    <property type="protein sequence ID" value="ACA24840.1"/>
    <property type="molecule type" value="Genomic_DNA"/>
</dbReference>
<dbReference type="InterPro" id="IPR049458">
    <property type="entry name" value="EpsG-like"/>
</dbReference>
<accession>B5L3H0</accession>
<reference evidence="2" key="1">
    <citation type="journal article" date="2008" name="FEMS Microbiol. Rev.">
        <title>Structure and genetics of Shigella O antigens.</title>
        <authorList>
            <person name="Liu B."/>
            <person name="Knirel Y.A."/>
            <person name="Feng L."/>
            <person name="Perepelov A.V."/>
            <person name="Senchenkova S.N."/>
            <person name="Wang Q."/>
            <person name="Reeves P.R."/>
            <person name="Wang L."/>
        </authorList>
    </citation>
    <scope>NUCLEOTIDE SEQUENCE</scope>
</reference>
<protein>
    <submittedName>
        <fullName evidence="2">Wzy</fullName>
    </submittedName>
</protein>
<feature type="transmembrane region" description="Helical" evidence="1">
    <location>
        <begin position="6"/>
        <end position="24"/>
    </location>
</feature>
<name>B5L3H0_SHIDY</name>
<dbReference type="AlphaFoldDB" id="B5L3H0"/>
<feature type="transmembrane region" description="Helical" evidence="1">
    <location>
        <begin position="328"/>
        <end position="349"/>
    </location>
</feature>